<reference evidence="7" key="1">
    <citation type="submission" date="2018-02" db="EMBL/GenBank/DDBJ databases">
        <authorList>
            <person name="Cohen D.B."/>
            <person name="Kent A.D."/>
        </authorList>
    </citation>
    <scope>NUCLEOTIDE SEQUENCE</scope>
</reference>
<dbReference type="SUPFAM" id="SSF52540">
    <property type="entry name" value="P-loop containing nucleoside triphosphate hydrolases"/>
    <property type="match status" value="2"/>
</dbReference>
<dbReference type="PANTHER" id="PTHR10492:SF101">
    <property type="entry name" value="ATP-DEPENDENT DNA HELICASE"/>
    <property type="match status" value="1"/>
</dbReference>
<dbReference type="EMBL" id="OIVN01000282">
    <property type="protein sequence ID" value="SPC77620.1"/>
    <property type="molecule type" value="Genomic_DNA"/>
</dbReference>
<comment type="cofactor">
    <cofactor evidence="1">
        <name>Mg(2+)</name>
        <dbReference type="ChEBI" id="CHEBI:18420"/>
    </cofactor>
</comment>
<organism evidence="7">
    <name type="scientific">Fagus sylvatica</name>
    <name type="common">Beechnut</name>
    <dbReference type="NCBI Taxonomy" id="28930"/>
    <lineage>
        <taxon>Eukaryota</taxon>
        <taxon>Viridiplantae</taxon>
        <taxon>Streptophyta</taxon>
        <taxon>Embryophyta</taxon>
        <taxon>Tracheophyta</taxon>
        <taxon>Spermatophyta</taxon>
        <taxon>Magnoliopsida</taxon>
        <taxon>eudicotyledons</taxon>
        <taxon>Gunneridae</taxon>
        <taxon>Pentapetalae</taxon>
        <taxon>rosids</taxon>
        <taxon>fabids</taxon>
        <taxon>Fagales</taxon>
        <taxon>Fagaceae</taxon>
        <taxon>Fagus</taxon>
    </lineage>
</organism>
<dbReference type="GO" id="GO:0006281">
    <property type="term" value="P:DNA repair"/>
    <property type="evidence" value="ECO:0007669"/>
    <property type="project" value="UniProtKB-KW"/>
</dbReference>
<dbReference type="Pfam" id="PF21530">
    <property type="entry name" value="Pif1_2B_dom"/>
    <property type="match status" value="1"/>
</dbReference>
<dbReference type="InterPro" id="IPR013955">
    <property type="entry name" value="Rep_factor-A_C"/>
</dbReference>
<name>A0A2N9ESH6_FAGSY</name>
<keyword evidence="1" id="KW-0233">DNA recombination</keyword>
<dbReference type="InterPro" id="IPR010285">
    <property type="entry name" value="DNA_helicase_pif1-like_DEAD"/>
</dbReference>
<dbReference type="Gene3D" id="3.40.50.300">
    <property type="entry name" value="P-loop containing nucleotide triphosphate hydrolases"/>
    <property type="match status" value="1"/>
</dbReference>
<gene>
    <name evidence="7" type="ORF">FSB_LOCUS5502</name>
</gene>
<evidence type="ECO:0000259" key="5">
    <source>
        <dbReference type="Pfam" id="PF14214"/>
    </source>
</evidence>
<evidence type="ECO:0000259" key="6">
    <source>
        <dbReference type="Pfam" id="PF21530"/>
    </source>
</evidence>
<evidence type="ECO:0000256" key="2">
    <source>
        <dbReference type="SAM" id="MobiDB-lite"/>
    </source>
</evidence>
<comment type="similarity">
    <text evidence="1">Belongs to the helicase family.</text>
</comment>
<feature type="domain" description="DNA helicase Pif1-like 2B" evidence="6">
    <location>
        <begin position="1283"/>
        <end position="1321"/>
    </location>
</feature>
<dbReference type="PANTHER" id="PTHR10492">
    <property type="match status" value="1"/>
</dbReference>
<keyword evidence="1" id="KW-0227">DNA damage</keyword>
<feature type="domain" description="Helitron helicase-like" evidence="5">
    <location>
        <begin position="426"/>
        <end position="505"/>
    </location>
</feature>
<protein>
    <recommendedName>
        <fullName evidence="1">ATP-dependent DNA helicase</fullName>
        <ecNumber evidence="1">5.6.2.3</ecNumber>
    </recommendedName>
</protein>
<dbReference type="EC" id="5.6.2.3" evidence="1"/>
<feature type="region of interest" description="Disordered" evidence="2">
    <location>
        <begin position="88"/>
        <end position="110"/>
    </location>
</feature>
<keyword evidence="1" id="KW-0547">Nucleotide-binding</keyword>
<evidence type="ECO:0000313" key="7">
    <source>
        <dbReference type="EMBL" id="SPC77620.1"/>
    </source>
</evidence>
<dbReference type="GO" id="GO:0006310">
    <property type="term" value="P:DNA recombination"/>
    <property type="evidence" value="ECO:0007669"/>
    <property type="project" value="UniProtKB-KW"/>
</dbReference>
<dbReference type="Gene3D" id="2.40.50.140">
    <property type="entry name" value="Nucleic acid-binding proteins"/>
    <property type="match status" value="1"/>
</dbReference>
<dbReference type="Pfam" id="PF08646">
    <property type="entry name" value="Rep_fac-A_C"/>
    <property type="match status" value="1"/>
</dbReference>
<keyword evidence="1" id="KW-0378">Hydrolase</keyword>
<dbReference type="InterPro" id="IPR027417">
    <property type="entry name" value="P-loop_NTPase"/>
</dbReference>
<dbReference type="GO" id="GO:0005524">
    <property type="term" value="F:ATP binding"/>
    <property type="evidence" value="ECO:0007669"/>
    <property type="project" value="UniProtKB-KW"/>
</dbReference>
<dbReference type="GO" id="GO:0000723">
    <property type="term" value="P:telomere maintenance"/>
    <property type="evidence" value="ECO:0007669"/>
    <property type="project" value="InterPro"/>
</dbReference>
<comment type="catalytic activity">
    <reaction evidence="1">
        <text>ATP + H2O = ADP + phosphate + H(+)</text>
        <dbReference type="Rhea" id="RHEA:13065"/>
        <dbReference type="ChEBI" id="CHEBI:15377"/>
        <dbReference type="ChEBI" id="CHEBI:15378"/>
        <dbReference type="ChEBI" id="CHEBI:30616"/>
        <dbReference type="ChEBI" id="CHEBI:43474"/>
        <dbReference type="ChEBI" id="CHEBI:456216"/>
        <dbReference type="EC" id="5.6.2.3"/>
    </reaction>
</comment>
<feature type="region of interest" description="Disordered" evidence="2">
    <location>
        <begin position="1502"/>
        <end position="1527"/>
    </location>
</feature>
<dbReference type="SUPFAM" id="SSF50249">
    <property type="entry name" value="Nucleic acid-binding proteins"/>
    <property type="match status" value="1"/>
</dbReference>
<feature type="domain" description="DNA helicase Pif1-like DEAD-box helicase" evidence="3">
    <location>
        <begin position="969"/>
        <end position="1187"/>
    </location>
</feature>
<dbReference type="GO" id="GO:0043139">
    <property type="term" value="F:5'-3' DNA helicase activity"/>
    <property type="evidence" value="ECO:0007669"/>
    <property type="project" value="UniProtKB-EC"/>
</dbReference>
<dbReference type="Pfam" id="PF05970">
    <property type="entry name" value="PIF1"/>
    <property type="match status" value="1"/>
</dbReference>
<accession>A0A2N9ESH6</accession>
<dbReference type="InterPro" id="IPR049163">
    <property type="entry name" value="Pif1-like_2B_dom"/>
</dbReference>
<evidence type="ECO:0000259" key="3">
    <source>
        <dbReference type="Pfam" id="PF05970"/>
    </source>
</evidence>
<dbReference type="InterPro" id="IPR025476">
    <property type="entry name" value="Helitron_helicase-like"/>
</dbReference>
<dbReference type="GO" id="GO:0016887">
    <property type="term" value="F:ATP hydrolysis activity"/>
    <property type="evidence" value="ECO:0007669"/>
    <property type="project" value="RHEA"/>
</dbReference>
<keyword evidence="1" id="KW-0067">ATP-binding</keyword>
<sequence>MLMDGIQRCLMFEDRDETARQGRAVNNFSEEEDDGGILNGGGSHLYLLRRRIGESVGTGSVNLEQHRIVESGGTGSLNLVGKLTEEVRKKTQEQDDEEDKGRNSKTAQDRNNSDKVLIAIAVWPTWVAVAVSETLRKTKLRIGLAEQTLLAALSTAAVYIEKHSTPPPNIKSPLEELPLFKKPPTVLDELLDNAGGERSKKFKTQIRSYNAMLAMTSMGGKVDTRVNDGRENEVQNRMNALRSSQSNSNLDPSIVDTLVKMLDESNILVKLFRIARDRFKEGDIHHLRLRLIGSRSTDGREYNLPTSSEIAAIVVGDIGVENEHRDVIVEYKDGGLKRINELHPSYMALQYPLLFPYGEDGFRLGYFNNLMFDAYTCIEGARLMWVRRNQRRLRIELYSGLKDAVMRGDTTPASTGKRIVLPSSYPDLFITFTCNAKWPEIRNFLSMNPGQKTEDRPDVVARVFKIKLDQLLYDLKHGRHFGRVIAVVYTIEYQKRGLPHAHILLFLHPDDKHPTPIEIDRIISAEIPNWNKDPQAYIAVKQYMVHGPCGSINPSASCMIDNRCSKHFPKKFYSETTIDEDGFAIYRRKNNGRFVERNSVKLDNRFIVPHNIDLLVKYQAHINVEWCNRSRSIKYLFKYITKGPDRATLILEENVHVDASTGIQHVTNTDEVKAYLDCRYISAIEACWRIFQFDIHYRLPAVERLNFHLENEQPIMFDDSDYLDNVLDKPDIGKTKFTEWMKANDLYEEAKELTYSDFPSKWVWHKKDKEWRLRKSGRSIGRIYYAHPGSGERFYMRMLLNVIKGPRSFQEIRTVNNVLHPTFRSACYALGLLDDDKEWHEALNHASHWASGKQLRELFVTILIFCEVADPYKLWISNWKILCEDIQHRQRTILRYGNLHLDDFQLQNYALCDIEQILIRNGRSLREFESIPYPDTLLLRQSNNRMLQEELDYDRDYLAEEHTRLLNGLNYDQMIIYDAVLESVTENKGGVFFVYGHGGTGKTYLWKTMISRLRSEGKIVIAVASSGIAALLLPGGRTAHSRFQIPINVTDSSTCGFKQGSQIAELMKQASLIIWDEAPMAHRNCFEAVDRSLRDILRFSDPNSTDKPFGGKTIVLGGDFRQILPVVAKGRREQIVEASINKSSLWKYCRVFILTKNMRLEQNPGDNAAREFAKWILKIGDGELCDTEGESLIEIPSDLIIHVDTHPINDIVNATYPDIQAKYTDAKYLEERAILAPTNDFVQDINDFMIDLINVDEETYLSADSICKAASNIPEQDAMYPIEFLNSLKFPGIPNHRLRLKVGLPIMLLRNLNQSAGLCNGDYNLSSTSATKIYINLEIPEVERLLDKIQTEVEDATGSTTFILFDNGVEKIIPKTAKELAEMQDENLNDNNLPKELEKIIGKEYIFQLRLDEYNLKYGRENYTVSRIFDPDISEKNSTSNEAEIKKEIPIRCVGTSKSDNYYNNQKTYADKTMDEYSPVRLPINVENMQSDDDNMTIQRIQKRSKATQEKSSKNKKLRSTKNKEKC</sequence>
<dbReference type="Pfam" id="PF14214">
    <property type="entry name" value="Helitron_like_N"/>
    <property type="match status" value="1"/>
</dbReference>
<proteinExistence type="inferred from homology"/>
<keyword evidence="1" id="KW-0234">DNA repair</keyword>
<feature type="domain" description="Replication factor A C-terminal" evidence="4">
    <location>
        <begin position="1349"/>
        <end position="1437"/>
    </location>
</feature>
<dbReference type="InterPro" id="IPR012340">
    <property type="entry name" value="NA-bd_OB-fold"/>
</dbReference>
<keyword evidence="1" id="KW-0347">Helicase</keyword>
<evidence type="ECO:0000259" key="4">
    <source>
        <dbReference type="Pfam" id="PF08646"/>
    </source>
</evidence>
<evidence type="ECO:0000256" key="1">
    <source>
        <dbReference type="RuleBase" id="RU363044"/>
    </source>
</evidence>